<feature type="compositionally biased region" description="Pro residues" evidence="2">
    <location>
        <begin position="134"/>
        <end position="157"/>
    </location>
</feature>
<feature type="DNA-binding region" description="HMG box" evidence="1">
    <location>
        <begin position="858"/>
        <end position="898"/>
    </location>
</feature>
<evidence type="ECO:0000313" key="5">
    <source>
        <dbReference type="EMBL" id="PFH31246.1"/>
    </source>
</evidence>
<dbReference type="Gene3D" id="2.170.270.10">
    <property type="entry name" value="SET domain"/>
    <property type="match status" value="1"/>
</dbReference>
<dbReference type="PROSITE" id="PS50280">
    <property type="entry name" value="SET"/>
    <property type="match status" value="1"/>
</dbReference>
<gene>
    <name evidence="5" type="ORF">BESB_031200</name>
</gene>
<keyword evidence="1" id="KW-0539">Nucleus</keyword>
<protein>
    <submittedName>
        <fullName evidence="5">SET domain containing lysine methyltransferase KMTox</fullName>
    </submittedName>
</protein>
<dbReference type="KEGG" id="bbes:BESB_031200"/>
<feature type="compositionally biased region" description="Polar residues" evidence="2">
    <location>
        <begin position="54"/>
        <end position="71"/>
    </location>
</feature>
<sequence>MSEDMTTAHAAANAKPWMHASLQEECALLPLEEEEAVLKGATKVDAGEIDSDLTTEQTPENMSRTCTSLFQPSPADSELSADFVDASEEGLENPTATPGSALRLNKDVAPFSHDSPAADETAAASPAARQLSPEPKPSPPSPPSPRPCPRQPEPTAPFSPSSCVASQGGGAAATAAPSSSAAPVPPASPVGLSSDVSAAVDLQRVSPGGTVPGDNPARDNEAEGSAAGSADDAKLREDSGERAFSPAHPQDGEGRASMQGDREPVAGSTRGEGEKKREGDESQTEEASTRAQSLSKKSAESRESSKSRRRPEADAAASGAALAAACEGLHTEEGREETARPPEDAEASVTGPKGAAGETERAAEGPRDEADATAAPQSEKRASSSPSAAGAAERATPEEARTQAKGRLDAKMRAKFKREFVRSWVDINRAPSWPPIKKNKYLSSDWKRVDLRKAAGEIRVETKKHRLFLNDLCYLFDGVFTQKSTLGRKAGLGLFCERPEGLHKGQIITEFVGWLVDRDLAESYRKQRTASHIVAVQKGFLYIDGAKEPAYGMGGGSFANDGSEFLGGPGNNAQFYHWFDEELGRTRVFLRATADIKNGQEIFVPYHKTYWVDNFEEQAENCPDAFKQRKLEQLRRRYKNPEFVHIPHREELRLRQQEEAERKKRVKEEAERKKRQKKEAEKRRCPVKRPCSAYLLFSISRRRELMKARGLCSGEAEESDAARPQAFAAEQKNQRTDFQAGRGADAPAVGGERKRRQSAGPTSRASAGDASAAPSEPPAPSSGAKSARKRRRTGEAEDDAKSSGGAASAEGSSRPRAASSSVPSSAGGVSSRAGDDRARATGAAATKGGSRSLMSLSAALTREIAREWGTMKPEQKKRWEQTAEKERARYLKAVQRWKEKTKKRAVKTGTRERPASRQQRDRPARKGRQGASARSAGPQKAHGSECEGLSDAKEATARSAAAEA</sequence>
<feature type="domain" description="HMG box" evidence="3">
    <location>
        <begin position="858"/>
        <end position="898"/>
    </location>
</feature>
<dbReference type="InterPro" id="IPR046341">
    <property type="entry name" value="SET_dom_sf"/>
</dbReference>
<evidence type="ECO:0000256" key="1">
    <source>
        <dbReference type="PROSITE-ProRule" id="PRU00267"/>
    </source>
</evidence>
<accession>A0A2A9M5T2</accession>
<dbReference type="AlphaFoldDB" id="A0A2A9M5T2"/>
<dbReference type="Pfam" id="PF00505">
    <property type="entry name" value="HMG_box"/>
    <property type="match status" value="1"/>
</dbReference>
<organism evidence="5 6">
    <name type="scientific">Besnoitia besnoiti</name>
    <name type="common">Apicomplexan protozoan</name>
    <dbReference type="NCBI Taxonomy" id="94643"/>
    <lineage>
        <taxon>Eukaryota</taxon>
        <taxon>Sar</taxon>
        <taxon>Alveolata</taxon>
        <taxon>Apicomplexa</taxon>
        <taxon>Conoidasida</taxon>
        <taxon>Coccidia</taxon>
        <taxon>Eucoccidiorida</taxon>
        <taxon>Eimeriorina</taxon>
        <taxon>Sarcocystidae</taxon>
        <taxon>Besnoitia</taxon>
    </lineage>
</organism>
<dbReference type="VEuPathDB" id="ToxoDB:BESB_031200"/>
<dbReference type="GO" id="GO:0003677">
    <property type="term" value="F:DNA binding"/>
    <property type="evidence" value="ECO:0007669"/>
    <property type="project" value="UniProtKB-UniRule"/>
</dbReference>
<dbReference type="InterPro" id="IPR009071">
    <property type="entry name" value="HMG_box_dom"/>
</dbReference>
<feature type="region of interest" description="Disordered" evidence="2">
    <location>
        <begin position="896"/>
        <end position="964"/>
    </location>
</feature>
<dbReference type="SUPFAM" id="SSF82199">
    <property type="entry name" value="SET domain"/>
    <property type="match status" value="1"/>
</dbReference>
<feature type="compositionally biased region" description="Basic and acidic residues" evidence="2">
    <location>
        <begin position="297"/>
        <end position="313"/>
    </location>
</feature>
<keyword evidence="6" id="KW-1185">Reference proteome</keyword>
<feature type="compositionally biased region" description="Low complexity" evidence="2">
    <location>
        <begin position="114"/>
        <end position="128"/>
    </location>
</feature>
<dbReference type="Proteomes" id="UP000224006">
    <property type="component" value="Chromosome XIII"/>
</dbReference>
<evidence type="ECO:0000259" key="3">
    <source>
        <dbReference type="PROSITE" id="PS50118"/>
    </source>
</evidence>
<name>A0A2A9M5T2_BESBE</name>
<feature type="compositionally biased region" description="Basic and acidic residues" evidence="2">
    <location>
        <begin position="329"/>
        <end position="343"/>
    </location>
</feature>
<feature type="compositionally biased region" description="Low complexity" evidence="2">
    <location>
        <begin position="802"/>
        <end position="832"/>
    </location>
</feature>
<dbReference type="GeneID" id="40308172"/>
<feature type="compositionally biased region" description="Basic and acidic residues" evidence="2">
    <location>
        <begin position="271"/>
        <end position="280"/>
    </location>
</feature>
<dbReference type="RefSeq" id="XP_029215255.1">
    <property type="nucleotide sequence ID" value="XM_029361788.1"/>
</dbReference>
<dbReference type="InterPro" id="IPR036910">
    <property type="entry name" value="HMG_box_dom_sf"/>
</dbReference>
<comment type="caution">
    <text evidence="5">The sequence shown here is derived from an EMBL/GenBank/DDBJ whole genome shotgun (WGS) entry which is preliminary data.</text>
</comment>
<feature type="compositionally biased region" description="Basic and acidic residues" evidence="2">
    <location>
        <begin position="250"/>
        <end position="264"/>
    </location>
</feature>
<feature type="region of interest" description="Disordered" evidence="2">
    <location>
        <begin position="42"/>
        <end position="406"/>
    </location>
</feature>
<dbReference type="EMBL" id="NWUJ01000016">
    <property type="protein sequence ID" value="PFH31246.1"/>
    <property type="molecule type" value="Genomic_DNA"/>
</dbReference>
<feature type="domain" description="SET" evidence="4">
    <location>
        <begin position="478"/>
        <end position="607"/>
    </location>
</feature>
<evidence type="ECO:0000259" key="4">
    <source>
        <dbReference type="PROSITE" id="PS50280"/>
    </source>
</evidence>
<feature type="region of interest" description="Disordered" evidence="2">
    <location>
        <begin position="658"/>
        <end position="684"/>
    </location>
</feature>
<dbReference type="PROSITE" id="PS50118">
    <property type="entry name" value="HMG_BOX_2"/>
    <property type="match status" value="1"/>
</dbReference>
<evidence type="ECO:0000256" key="2">
    <source>
        <dbReference type="SAM" id="MobiDB-lite"/>
    </source>
</evidence>
<feature type="compositionally biased region" description="Low complexity" evidence="2">
    <location>
        <begin position="383"/>
        <end position="394"/>
    </location>
</feature>
<feature type="compositionally biased region" description="Low complexity" evidence="2">
    <location>
        <begin position="763"/>
        <end position="774"/>
    </location>
</feature>
<keyword evidence="1" id="KW-0238">DNA-binding</keyword>
<feature type="compositionally biased region" description="Basic and acidic residues" evidence="2">
    <location>
        <begin position="395"/>
        <end position="406"/>
    </location>
</feature>
<keyword evidence="5" id="KW-0808">Transferase</keyword>
<dbReference type="SUPFAM" id="SSF47095">
    <property type="entry name" value="HMG-box"/>
    <property type="match status" value="1"/>
</dbReference>
<proteinExistence type="predicted"/>
<feature type="compositionally biased region" description="Basic and acidic residues" evidence="2">
    <location>
        <begin position="942"/>
        <end position="956"/>
    </location>
</feature>
<evidence type="ECO:0000313" key="6">
    <source>
        <dbReference type="Proteomes" id="UP000224006"/>
    </source>
</evidence>
<feature type="compositionally biased region" description="Basic and acidic residues" evidence="2">
    <location>
        <begin position="231"/>
        <end position="241"/>
    </location>
</feature>
<dbReference type="OrthoDB" id="331494at2759"/>
<feature type="compositionally biased region" description="Basic and acidic residues" evidence="2">
    <location>
        <begin position="358"/>
        <end position="370"/>
    </location>
</feature>
<feature type="compositionally biased region" description="Low complexity" evidence="2">
    <location>
        <begin position="314"/>
        <end position="325"/>
    </location>
</feature>
<dbReference type="InterPro" id="IPR001214">
    <property type="entry name" value="SET_dom"/>
</dbReference>
<dbReference type="GO" id="GO:0008168">
    <property type="term" value="F:methyltransferase activity"/>
    <property type="evidence" value="ECO:0007669"/>
    <property type="project" value="UniProtKB-KW"/>
</dbReference>
<reference evidence="5 6" key="1">
    <citation type="submission" date="2017-09" db="EMBL/GenBank/DDBJ databases">
        <title>Genome sequencing of Besnoitia besnoiti strain Bb-Ger1.</title>
        <authorList>
            <person name="Schares G."/>
            <person name="Venepally P."/>
            <person name="Lorenzi H.A."/>
        </authorList>
    </citation>
    <scope>NUCLEOTIDE SEQUENCE [LARGE SCALE GENOMIC DNA]</scope>
    <source>
        <strain evidence="5 6">Bb-Ger1</strain>
    </source>
</reference>
<feature type="compositionally biased region" description="Low complexity" evidence="2">
    <location>
        <begin position="840"/>
        <end position="852"/>
    </location>
</feature>
<feature type="compositionally biased region" description="Basic and acidic residues" evidence="2">
    <location>
        <begin position="909"/>
        <end position="924"/>
    </location>
</feature>
<feature type="compositionally biased region" description="Low complexity" evidence="2">
    <location>
        <begin position="172"/>
        <end position="182"/>
    </location>
</feature>
<dbReference type="GO" id="GO:0032259">
    <property type="term" value="P:methylation"/>
    <property type="evidence" value="ECO:0007669"/>
    <property type="project" value="UniProtKB-KW"/>
</dbReference>
<feature type="region of interest" description="Disordered" evidence="2">
    <location>
        <begin position="715"/>
        <end position="854"/>
    </location>
</feature>
<keyword evidence="5" id="KW-0489">Methyltransferase</keyword>
<dbReference type="GO" id="GO:0005634">
    <property type="term" value="C:nucleus"/>
    <property type="evidence" value="ECO:0007669"/>
    <property type="project" value="UniProtKB-UniRule"/>
</dbReference>
<dbReference type="Gene3D" id="1.10.30.10">
    <property type="entry name" value="High mobility group box domain"/>
    <property type="match status" value="1"/>
</dbReference>